<dbReference type="EC" id="2.7.7.6" evidence="2"/>
<evidence type="ECO:0000259" key="7">
    <source>
        <dbReference type="Pfam" id="PF04997"/>
    </source>
</evidence>
<keyword evidence="4" id="KW-0808">Transferase</keyword>
<dbReference type="PANTHER" id="PTHR19376">
    <property type="entry name" value="DNA-DIRECTED RNA POLYMERASE"/>
    <property type="match status" value="1"/>
</dbReference>
<name>A0AAD9KKR9_RIDPI</name>
<dbReference type="SUPFAM" id="SSF64484">
    <property type="entry name" value="beta and beta-prime subunits of DNA dependent RNA-polymerase"/>
    <property type="match status" value="1"/>
</dbReference>
<dbReference type="InterPro" id="IPR007080">
    <property type="entry name" value="RNA_pol_Rpb1_1"/>
</dbReference>
<dbReference type="GO" id="GO:0006351">
    <property type="term" value="P:DNA-templated transcription"/>
    <property type="evidence" value="ECO:0007669"/>
    <property type="project" value="InterPro"/>
</dbReference>
<dbReference type="AlphaFoldDB" id="A0AAD9KKR9"/>
<evidence type="ECO:0000313" key="8">
    <source>
        <dbReference type="EMBL" id="KAK2172470.1"/>
    </source>
</evidence>
<dbReference type="GO" id="GO:0003899">
    <property type="term" value="F:DNA-directed RNA polymerase activity"/>
    <property type="evidence" value="ECO:0007669"/>
    <property type="project" value="UniProtKB-EC"/>
</dbReference>
<evidence type="ECO:0000256" key="3">
    <source>
        <dbReference type="ARBA" id="ARBA00022478"/>
    </source>
</evidence>
<keyword evidence="9" id="KW-1185">Reference proteome</keyword>
<sequence>MNEEQVVPSCRLSGMSFTLFSAAELRRLSVKEVTNPQTFDVLMHPNPGGLHDSAFGPADWDEVCETCGMNSIFCPGHMGHIVLPMPVYNPLLFQTMFKLLQGSCTFCHRLYMPRRVSYLCKKQMQALNFGLLHTIDELRDILSDLQNRFGDGIKNMFEDVKRSLDECVDEAMIGMFASVV</sequence>
<proteinExistence type="inferred from homology"/>
<evidence type="ECO:0000256" key="5">
    <source>
        <dbReference type="ARBA" id="ARBA00022695"/>
    </source>
</evidence>
<evidence type="ECO:0000256" key="1">
    <source>
        <dbReference type="ARBA" id="ARBA00006460"/>
    </source>
</evidence>
<comment type="similarity">
    <text evidence="1">Belongs to the RNA polymerase beta' chain family.</text>
</comment>
<dbReference type="InterPro" id="IPR044893">
    <property type="entry name" value="RNA_pol_Rpb1_clamp_domain"/>
</dbReference>
<dbReference type="Proteomes" id="UP001209878">
    <property type="component" value="Unassembled WGS sequence"/>
</dbReference>
<dbReference type="InterPro" id="IPR045867">
    <property type="entry name" value="DNA-dir_RpoC_beta_prime"/>
</dbReference>
<evidence type="ECO:0000313" key="9">
    <source>
        <dbReference type="Proteomes" id="UP001209878"/>
    </source>
</evidence>
<evidence type="ECO:0000256" key="2">
    <source>
        <dbReference type="ARBA" id="ARBA00012418"/>
    </source>
</evidence>
<dbReference type="PANTHER" id="PTHR19376:SF11">
    <property type="entry name" value="DNA-DIRECTED RNA POLYMERASE I SUBUNIT RPA1"/>
    <property type="match status" value="1"/>
</dbReference>
<dbReference type="Gene3D" id="4.10.860.120">
    <property type="entry name" value="RNA polymerase II, clamp domain"/>
    <property type="match status" value="1"/>
</dbReference>
<keyword evidence="5" id="KW-0548">Nucleotidyltransferase</keyword>
<gene>
    <name evidence="8" type="ORF">NP493_954g00007</name>
</gene>
<reference evidence="8" key="1">
    <citation type="journal article" date="2023" name="Mol. Biol. Evol.">
        <title>Third-Generation Sequencing Reveals the Adaptive Role of the Epigenome in Three Deep-Sea Polychaetes.</title>
        <authorList>
            <person name="Perez M."/>
            <person name="Aroh O."/>
            <person name="Sun Y."/>
            <person name="Lan Y."/>
            <person name="Juniper S.K."/>
            <person name="Young C.R."/>
            <person name="Angers B."/>
            <person name="Qian P.Y."/>
        </authorList>
    </citation>
    <scope>NUCLEOTIDE SEQUENCE</scope>
    <source>
        <strain evidence="8">R07B-5</strain>
    </source>
</reference>
<organism evidence="8 9">
    <name type="scientific">Ridgeia piscesae</name>
    <name type="common">Tubeworm</name>
    <dbReference type="NCBI Taxonomy" id="27915"/>
    <lineage>
        <taxon>Eukaryota</taxon>
        <taxon>Metazoa</taxon>
        <taxon>Spiralia</taxon>
        <taxon>Lophotrochozoa</taxon>
        <taxon>Annelida</taxon>
        <taxon>Polychaeta</taxon>
        <taxon>Sedentaria</taxon>
        <taxon>Canalipalpata</taxon>
        <taxon>Sabellida</taxon>
        <taxon>Siboglinidae</taxon>
        <taxon>Ridgeia</taxon>
    </lineage>
</organism>
<dbReference type="GO" id="GO:0005736">
    <property type="term" value="C:RNA polymerase I complex"/>
    <property type="evidence" value="ECO:0007669"/>
    <property type="project" value="TreeGrafter"/>
</dbReference>
<dbReference type="FunFam" id="4.10.860.120:FF:000006">
    <property type="entry name" value="DNA-directed RNA polymerase subunit"/>
    <property type="match status" value="1"/>
</dbReference>
<dbReference type="GO" id="GO:0003677">
    <property type="term" value="F:DNA binding"/>
    <property type="evidence" value="ECO:0007669"/>
    <property type="project" value="InterPro"/>
</dbReference>
<accession>A0AAD9KKR9</accession>
<keyword evidence="3" id="KW-0240">DNA-directed RNA polymerase</keyword>
<feature type="domain" description="RNA polymerase Rpb1" evidence="7">
    <location>
        <begin position="11"/>
        <end position="128"/>
    </location>
</feature>
<protein>
    <recommendedName>
        <fullName evidence="2">DNA-directed RNA polymerase</fullName>
        <ecNumber evidence="2">2.7.7.6</ecNumber>
    </recommendedName>
</protein>
<comment type="caution">
    <text evidence="8">The sequence shown here is derived from an EMBL/GenBank/DDBJ whole genome shotgun (WGS) entry which is preliminary data.</text>
</comment>
<evidence type="ECO:0000256" key="4">
    <source>
        <dbReference type="ARBA" id="ARBA00022679"/>
    </source>
</evidence>
<dbReference type="EMBL" id="JAODUO010000958">
    <property type="protein sequence ID" value="KAK2172470.1"/>
    <property type="molecule type" value="Genomic_DNA"/>
</dbReference>
<keyword evidence="6" id="KW-0804">Transcription</keyword>
<evidence type="ECO:0000256" key="6">
    <source>
        <dbReference type="ARBA" id="ARBA00023163"/>
    </source>
</evidence>
<dbReference type="Pfam" id="PF04997">
    <property type="entry name" value="RNA_pol_Rpb1_1"/>
    <property type="match status" value="1"/>
</dbReference>